<keyword evidence="2" id="KW-1185">Reference proteome</keyword>
<evidence type="ECO:0000313" key="1">
    <source>
        <dbReference type="EMBL" id="SHJ26680.1"/>
    </source>
</evidence>
<reference evidence="1 2" key="1">
    <citation type="submission" date="2016-11" db="EMBL/GenBank/DDBJ databases">
        <authorList>
            <person name="Jaros S."/>
            <person name="Januszkiewicz K."/>
            <person name="Wedrychowicz H."/>
        </authorList>
    </citation>
    <scope>NUCLEOTIDE SEQUENCE [LARGE SCALE GENOMIC DNA]</scope>
    <source>
        <strain evidence="1 2">DSM 19022</strain>
    </source>
</reference>
<protein>
    <submittedName>
        <fullName evidence="1">Uncharacterized protein</fullName>
    </submittedName>
</protein>
<dbReference type="STRING" id="1122184.SAMN02745176_02978"/>
<gene>
    <name evidence="1" type="ORF">SAMN02745176_02978</name>
</gene>
<organism evidence="1 2">
    <name type="scientific">Lutispora thermophila DSM 19022</name>
    <dbReference type="NCBI Taxonomy" id="1122184"/>
    <lineage>
        <taxon>Bacteria</taxon>
        <taxon>Bacillati</taxon>
        <taxon>Bacillota</taxon>
        <taxon>Clostridia</taxon>
        <taxon>Lutisporales</taxon>
        <taxon>Lutisporaceae</taxon>
        <taxon>Lutispora</taxon>
    </lineage>
</organism>
<proteinExistence type="predicted"/>
<dbReference type="OrthoDB" id="7437075at2"/>
<sequence>MDQNSPMYHFLKARRPDEFSDSTIKKKGKLSREFLEYYLNSLTSRSQEKEFEIFCRRLAEKEICPNLLPQTGPTGGGDSKVDSETYPVSETITLSWYSGIGKAAANERWAFAISAKKDWKQKCISDIDKIIATGRDYKEIFFITNQYVPDKNRAALEDDLTSQYNIGIHILDKTWILEKVFTNHYEDIVIDTLHLSNDLKEEKDLGPLDYRRRKELDKAEKEISDYISSGNFNLHLVERASDAAILSKEMELPFYETKGKFERAINLAKAYGTSVQIKEICYQWAWATYWWYNNQPEFIKAYSDYESLVLGSNNFFDIERLTNLWMNLFALYKGDLNNSALKSKTDTLLREYDRLVSDTSRRNTSLEARANLIFVRLFLEKNSGKLFQELGTIIEEAKHSLDFSFTTIEKMISGLSDFFLENSEYDTLYESLIKISESRSKEINGAKLLIVRGKSFYSAKPYTAIRYLGRSLMRLYKSESKKLLIEALFYLGVSFSKIGLYWAAYGYFANTLFIAFIDYMKFGNVSPFLIGCADNLRRIELQSGLISNSLEWNNLYNISKALVQSAGFNITDPEIEETDQLYDGLLGVLFLNLEHNELYKLIKLPDNLDRLGLAMSALALRYELGYVDQELSNIYGDEEQLEDFISKWRDQPAKDYLSFSVISGTEEIVKLKSKILGCLIKIDSSLTFPCVELSKSILASIEAFMATSILDRIMARYSEVYIKVEFQEKIKFEPSFTVEEKDGLLYYHVYCNNYEQSEFVSSQTQIKEFLFNFVSEFVARVFIFSDIEQQMKKMVTEDHVFNRALEFSNCIFVIDDLIGRESTSLIKWIISDSKEYMPLERKMSSKNISSVDDSKSNETKEITVHYGAPEQFDPEDINYSDIVMDDLINIPLWDQAKWKGMLYLFAPEPNIPPILAPVFSDKASCIAIFKKWISDIGNLDSENKIRCCVIKGVDKDNPTFYKFAFSPNINKSYSSRTQCQFIAPSRFQLMESKDNRPLNCFLDKLKTMNNRYFLVPAIMKSETDEPEILYDYAIRKSHLEIKNAWEIGKDSWWAFVILPNDKPIIPPMVSKAPVMELLEIKRNKKK</sequence>
<evidence type="ECO:0000313" key="2">
    <source>
        <dbReference type="Proteomes" id="UP000184442"/>
    </source>
</evidence>
<accession>A0A1M6HWP6</accession>
<dbReference type="AlphaFoldDB" id="A0A1M6HWP6"/>
<dbReference type="RefSeq" id="WP_073027060.1">
    <property type="nucleotide sequence ID" value="NZ_FQZS01000024.1"/>
</dbReference>
<dbReference type="Proteomes" id="UP000184442">
    <property type="component" value="Unassembled WGS sequence"/>
</dbReference>
<name>A0A1M6HWP6_9FIRM</name>
<dbReference type="EMBL" id="FQZS01000024">
    <property type="protein sequence ID" value="SHJ26680.1"/>
    <property type="molecule type" value="Genomic_DNA"/>
</dbReference>